<dbReference type="PANTHER" id="PTHR42898:SF79">
    <property type="entry name" value="NAD(P)-BINDING ROSSMANN-FOLD PROTEIN"/>
    <property type="match status" value="1"/>
</dbReference>
<dbReference type="PANTHER" id="PTHR42898">
    <property type="entry name" value="TROPINONE REDUCTASE"/>
    <property type="match status" value="1"/>
</dbReference>
<dbReference type="STRING" id="3476.A0A2P5A911"/>
<reference evidence="5" key="1">
    <citation type="submission" date="2016-06" db="EMBL/GenBank/DDBJ databases">
        <title>Parallel loss of symbiosis genes in relatives of nitrogen-fixing non-legume Parasponia.</title>
        <authorList>
            <person name="Van Velzen R."/>
            <person name="Holmer R."/>
            <person name="Bu F."/>
            <person name="Rutten L."/>
            <person name="Van Zeijl A."/>
            <person name="Liu W."/>
            <person name="Santuari L."/>
            <person name="Cao Q."/>
            <person name="Sharma T."/>
            <person name="Shen D."/>
            <person name="Roswanjaya Y."/>
            <person name="Wardhani T."/>
            <person name="Kalhor M.S."/>
            <person name="Jansen J."/>
            <person name="Van den Hoogen J."/>
            <person name="Gungor B."/>
            <person name="Hartog M."/>
            <person name="Hontelez J."/>
            <person name="Verver J."/>
            <person name="Yang W.-C."/>
            <person name="Schijlen E."/>
            <person name="Repin R."/>
            <person name="Schilthuizen M."/>
            <person name="Schranz E."/>
            <person name="Heidstra R."/>
            <person name="Miyata K."/>
            <person name="Fedorova E."/>
            <person name="Kohlen W."/>
            <person name="Bisseling T."/>
            <person name="Smit S."/>
            <person name="Geurts R."/>
        </authorList>
    </citation>
    <scope>NUCLEOTIDE SEQUENCE [LARGE SCALE GENOMIC DNA]</scope>
    <source>
        <strain evidence="5">cv. WU1-14</strain>
    </source>
</reference>
<dbReference type="Gene3D" id="3.40.50.720">
    <property type="entry name" value="NAD(P)-binding Rossmann-like Domain"/>
    <property type="match status" value="1"/>
</dbReference>
<evidence type="ECO:0000256" key="2">
    <source>
        <dbReference type="ARBA" id="ARBA00023002"/>
    </source>
</evidence>
<protein>
    <submittedName>
        <fullName evidence="4">Short-chain dehydrogenase/reductase</fullName>
    </submittedName>
</protein>
<accession>A0A2P5A911</accession>
<keyword evidence="5" id="KW-1185">Reference proteome</keyword>
<keyword evidence="2" id="KW-0560">Oxidoreductase</keyword>
<dbReference type="SUPFAM" id="SSF51735">
    <property type="entry name" value="NAD(P)-binding Rossmann-fold domains"/>
    <property type="match status" value="1"/>
</dbReference>
<evidence type="ECO:0000256" key="1">
    <source>
        <dbReference type="ARBA" id="ARBA00022857"/>
    </source>
</evidence>
<dbReference type="AlphaFoldDB" id="A0A2P5A911"/>
<dbReference type="InterPro" id="IPR002347">
    <property type="entry name" value="SDR_fam"/>
</dbReference>
<gene>
    <name evidence="4" type="ORF">PanWU01x14_356240</name>
</gene>
<dbReference type="InterPro" id="IPR036291">
    <property type="entry name" value="NAD(P)-bd_dom_sf"/>
</dbReference>
<comment type="caution">
    <text evidence="4">The sequence shown here is derived from an EMBL/GenBank/DDBJ whole genome shotgun (WGS) entry which is preliminary data.</text>
</comment>
<organism evidence="4 5">
    <name type="scientific">Parasponia andersonii</name>
    <name type="common">Sponia andersonii</name>
    <dbReference type="NCBI Taxonomy" id="3476"/>
    <lineage>
        <taxon>Eukaryota</taxon>
        <taxon>Viridiplantae</taxon>
        <taxon>Streptophyta</taxon>
        <taxon>Embryophyta</taxon>
        <taxon>Tracheophyta</taxon>
        <taxon>Spermatophyta</taxon>
        <taxon>Magnoliopsida</taxon>
        <taxon>eudicotyledons</taxon>
        <taxon>Gunneridae</taxon>
        <taxon>Pentapetalae</taxon>
        <taxon>rosids</taxon>
        <taxon>fabids</taxon>
        <taxon>Rosales</taxon>
        <taxon>Cannabaceae</taxon>
        <taxon>Parasponia</taxon>
    </lineage>
</organism>
<dbReference type="EMBL" id="JXTB01000762">
    <property type="protein sequence ID" value="PON33017.1"/>
    <property type="molecule type" value="Genomic_DNA"/>
</dbReference>
<dbReference type="Proteomes" id="UP000237105">
    <property type="component" value="Unassembled WGS sequence"/>
</dbReference>
<comment type="similarity">
    <text evidence="3">Belongs to the short-chain dehydrogenases/reductases (SDR) family. SDR65C subfamily.</text>
</comment>
<proteinExistence type="inferred from homology"/>
<evidence type="ECO:0000313" key="4">
    <source>
        <dbReference type="EMBL" id="PON33017.1"/>
    </source>
</evidence>
<evidence type="ECO:0000256" key="3">
    <source>
        <dbReference type="ARBA" id="ARBA00025714"/>
    </source>
</evidence>
<dbReference type="Pfam" id="PF00106">
    <property type="entry name" value="adh_short"/>
    <property type="match status" value="1"/>
</dbReference>
<dbReference type="GO" id="GO:0016491">
    <property type="term" value="F:oxidoreductase activity"/>
    <property type="evidence" value="ECO:0007669"/>
    <property type="project" value="UniProtKB-KW"/>
</dbReference>
<sequence>MGDNATEYTYEDFKTLMGTNFESAYHLCQLAHPLLKASANGSIVFNSSVAGLMSLPYNSIYAASKGKSYRSWNTVRQNIDQIKPSRILI</sequence>
<dbReference type="OrthoDB" id="10253736at2759"/>
<name>A0A2P5A911_PARAD</name>
<dbReference type="InterPro" id="IPR045000">
    <property type="entry name" value="TR"/>
</dbReference>
<keyword evidence="1" id="KW-0521">NADP</keyword>
<evidence type="ECO:0000313" key="5">
    <source>
        <dbReference type="Proteomes" id="UP000237105"/>
    </source>
</evidence>